<keyword evidence="3" id="KW-1185">Reference proteome</keyword>
<dbReference type="AlphaFoldDB" id="W9QM85"/>
<dbReference type="EMBL" id="KE343797">
    <property type="protein sequence ID" value="EXB41550.1"/>
    <property type="molecule type" value="Genomic_DNA"/>
</dbReference>
<feature type="compositionally biased region" description="Basic and acidic residues" evidence="1">
    <location>
        <begin position="15"/>
        <end position="24"/>
    </location>
</feature>
<accession>W9QM85</accession>
<feature type="region of interest" description="Disordered" evidence="1">
    <location>
        <begin position="149"/>
        <end position="184"/>
    </location>
</feature>
<sequence length="216" mass="24249">MGANLCSFRNPSTSSDHDHNHLEPNDSSFGHVDGNKNSTQSCPVILDLIRRPAGCLQKTYHDDQRAKKRSTTDALTLHPTADHHRKKIRSEKTLEDWILNSPAGARPDFHSGGELYVFRHSLRKVHPSASACSRPFDYRSLASKARDSFSLEPPVKSTSTDHQLDQENGASINSMSRSRNGKLTKRVSFKEEPDIFIIYSPEEAFSTDHQDSVSVY</sequence>
<evidence type="ECO:0000313" key="2">
    <source>
        <dbReference type="EMBL" id="EXB41550.1"/>
    </source>
</evidence>
<reference evidence="3" key="1">
    <citation type="submission" date="2013-01" db="EMBL/GenBank/DDBJ databases">
        <title>Draft Genome Sequence of a Mulberry Tree, Morus notabilis C.K. Schneid.</title>
        <authorList>
            <person name="He N."/>
            <person name="Zhao S."/>
        </authorList>
    </citation>
    <scope>NUCLEOTIDE SEQUENCE</scope>
</reference>
<protein>
    <submittedName>
        <fullName evidence="2">Uncharacterized protein</fullName>
    </submittedName>
</protein>
<feature type="region of interest" description="Disordered" evidence="1">
    <location>
        <begin position="1"/>
        <end position="35"/>
    </location>
</feature>
<gene>
    <name evidence="2" type="ORF">L484_013625</name>
</gene>
<evidence type="ECO:0000256" key="1">
    <source>
        <dbReference type="SAM" id="MobiDB-lite"/>
    </source>
</evidence>
<dbReference type="Proteomes" id="UP000030645">
    <property type="component" value="Unassembled WGS sequence"/>
</dbReference>
<organism evidence="2 3">
    <name type="scientific">Morus notabilis</name>
    <dbReference type="NCBI Taxonomy" id="981085"/>
    <lineage>
        <taxon>Eukaryota</taxon>
        <taxon>Viridiplantae</taxon>
        <taxon>Streptophyta</taxon>
        <taxon>Embryophyta</taxon>
        <taxon>Tracheophyta</taxon>
        <taxon>Spermatophyta</taxon>
        <taxon>Magnoliopsida</taxon>
        <taxon>eudicotyledons</taxon>
        <taxon>Gunneridae</taxon>
        <taxon>Pentapetalae</taxon>
        <taxon>rosids</taxon>
        <taxon>fabids</taxon>
        <taxon>Rosales</taxon>
        <taxon>Moraceae</taxon>
        <taxon>Moreae</taxon>
        <taxon>Morus</taxon>
    </lineage>
</organism>
<evidence type="ECO:0000313" key="3">
    <source>
        <dbReference type="Proteomes" id="UP000030645"/>
    </source>
</evidence>
<name>W9QM85_9ROSA</name>
<proteinExistence type="predicted"/>
<feature type="compositionally biased region" description="Polar residues" evidence="1">
    <location>
        <begin position="156"/>
        <end position="178"/>
    </location>
</feature>